<reference evidence="5" key="1">
    <citation type="submission" date="2016-11" db="EMBL/GenBank/DDBJ databases">
        <authorList>
            <person name="Varghese N."/>
            <person name="Submissions S."/>
        </authorList>
    </citation>
    <scope>NUCLEOTIDE SEQUENCE [LARGE SCALE GENOMIC DNA]</scope>
    <source>
        <strain evidence="5">DSM 12906</strain>
    </source>
</reference>
<evidence type="ECO:0000256" key="2">
    <source>
        <dbReference type="ARBA" id="ARBA00093789"/>
    </source>
</evidence>
<dbReference type="AlphaFoldDB" id="A0A1M6L8S2"/>
<feature type="domain" description="CRISPR type III-associated protein" evidence="3">
    <location>
        <begin position="231"/>
        <end position="369"/>
    </location>
</feature>
<dbReference type="Proteomes" id="UP000184512">
    <property type="component" value="Unassembled WGS sequence"/>
</dbReference>
<keyword evidence="5" id="KW-1185">Reference proteome</keyword>
<evidence type="ECO:0000259" key="3">
    <source>
        <dbReference type="Pfam" id="PF03787"/>
    </source>
</evidence>
<sequence>MRRTYVRVTLEMEASWRVGSWDTKSDDSIETLMDELTGSPMVPGSGISGGLRVAAGADAPQLFGPEPGASQLSVSPWWVLGTVVEDAPVTTRRRVSIDRRRGAASRRGLFGVDEVGGGRIKVYFRSEVEDPSPFLDLLAKWRPRIGGSRSTGMGRARVSSIRYRTLDLDTRDGVAALLGGDKQTPVARVDALLKRGRDSDTQVNREIPLLEAKVRCEFLAQPEEQQASTNGSAWKGILRSRVEFIGRSLGLNVCGYGKENWTGCGECSVCRAFGSSTGGGKWEFLDSVWEHHEARSRTRVAIDRFTGGARDGALFTQHYERDVTMTLKIMGPPLDDEEDRWVERALLHALRDLDDQLITIGPEGASGYGMASVEGVRFRGSSVTLNELEPVVEEVA</sequence>
<dbReference type="InterPro" id="IPR052216">
    <property type="entry name" value="CRISPR_Csm3_endoribonuclease"/>
</dbReference>
<protein>
    <submittedName>
        <fullName evidence="4">CRISPR/Cas system CSM-associated protein Csm3, group 7 of RAMP superfamily</fullName>
    </submittedName>
</protein>
<dbReference type="GO" id="GO:0051607">
    <property type="term" value="P:defense response to virus"/>
    <property type="evidence" value="ECO:0007669"/>
    <property type="project" value="UniProtKB-KW"/>
</dbReference>
<dbReference type="OrthoDB" id="5242922at2"/>
<comment type="subunit">
    <text evidence="2">Part of the Csm effector complex that includes Cas10, Csm2, Csm3, Csm4 and Csm5.</text>
</comment>
<dbReference type="PANTHER" id="PTHR35579">
    <property type="entry name" value="CRISPR SYSTEM CMS ENDORIBONUCLEASE CSM3"/>
    <property type="match status" value="1"/>
</dbReference>
<name>A0A1M6L8S2_9ACTN</name>
<organism evidence="4 5">
    <name type="scientific">Tessaracoccus bendigoensis DSM 12906</name>
    <dbReference type="NCBI Taxonomy" id="1123357"/>
    <lineage>
        <taxon>Bacteria</taxon>
        <taxon>Bacillati</taxon>
        <taxon>Actinomycetota</taxon>
        <taxon>Actinomycetes</taxon>
        <taxon>Propionibacteriales</taxon>
        <taxon>Propionibacteriaceae</taxon>
        <taxon>Tessaracoccus</taxon>
    </lineage>
</organism>
<proteinExistence type="predicted"/>
<evidence type="ECO:0000256" key="1">
    <source>
        <dbReference type="ARBA" id="ARBA00023118"/>
    </source>
</evidence>
<gene>
    <name evidence="4" type="ORF">SAMN02745244_03018</name>
</gene>
<dbReference type="EMBL" id="FQZG01000068">
    <property type="protein sequence ID" value="SHJ67563.1"/>
    <property type="molecule type" value="Genomic_DNA"/>
</dbReference>
<evidence type="ECO:0000313" key="4">
    <source>
        <dbReference type="EMBL" id="SHJ67563.1"/>
    </source>
</evidence>
<dbReference type="STRING" id="1123357.SAMN02745244_03018"/>
<dbReference type="Pfam" id="PF03787">
    <property type="entry name" value="RAMPs"/>
    <property type="match status" value="1"/>
</dbReference>
<evidence type="ECO:0000313" key="5">
    <source>
        <dbReference type="Proteomes" id="UP000184512"/>
    </source>
</evidence>
<accession>A0A1M6L8S2</accession>
<dbReference type="InterPro" id="IPR005537">
    <property type="entry name" value="RAMP_III_fam"/>
</dbReference>
<dbReference type="PANTHER" id="PTHR35579:SF6">
    <property type="entry name" value="DUF324 DOMAIN-CONTAINING PROTEIN"/>
    <property type="match status" value="1"/>
</dbReference>
<keyword evidence="1" id="KW-0051">Antiviral defense</keyword>
<dbReference type="RefSeq" id="WP_139280298.1">
    <property type="nucleotide sequence ID" value="NZ_FQZG01000068.1"/>
</dbReference>